<organism evidence="2 3">
    <name type="scientific">Paenibacillus silvae</name>
    <dbReference type="NCBI Taxonomy" id="1325358"/>
    <lineage>
        <taxon>Bacteria</taxon>
        <taxon>Bacillati</taxon>
        <taxon>Bacillota</taxon>
        <taxon>Bacilli</taxon>
        <taxon>Bacillales</taxon>
        <taxon>Paenibacillaceae</taxon>
        <taxon>Paenibacillus</taxon>
    </lineage>
</organism>
<dbReference type="GO" id="GO:0008168">
    <property type="term" value="F:methyltransferase activity"/>
    <property type="evidence" value="ECO:0007669"/>
    <property type="project" value="UniProtKB-KW"/>
</dbReference>
<accession>A0A2W6NMA8</accession>
<proteinExistence type="predicted"/>
<dbReference type="Gene3D" id="3.40.50.150">
    <property type="entry name" value="Vaccinia Virus protein VP39"/>
    <property type="match status" value="1"/>
</dbReference>
<evidence type="ECO:0000313" key="2">
    <source>
        <dbReference type="EMBL" id="PZT56959.1"/>
    </source>
</evidence>
<dbReference type="Pfam" id="PF13847">
    <property type="entry name" value="Methyltransf_31"/>
    <property type="match status" value="1"/>
</dbReference>
<protein>
    <submittedName>
        <fullName evidence="2">Class I SAM-dependent methyltransferase</fullName>
    </submittedName>
</protein>
<keyword evidence="2" id="KW-0489">Methyltransferase</keyword>
<dbReference type="EMBL" id="QKWW01000014">
    <property type="protein sequence ID" value="PZT56959.1"/>
    <property type="molecule type" value="Genomic_DNA"/>
</dbReference>
<keyword evidence="2" id="KW-0808">Transferase</keyword>
<dbReference type="Proteomes" id="UP000249204">
    <property type="component" value="Unassembled WGS sequence"/>
</dbReference>
<dbReference type="GO" id="GO:0032259">
    <property type="term" value="P:methylation"/>
    <property type="evidence" value="ECO:0007669"/>
    <property type="project" value="UniProtKB-KW"/>
</dbReference>
<sequence>MVLILGSINKVNISEKDNVNYWNEFYKSFNLIEESSFCGFVKSFINDTEIKVLDIGCGSGRDTFSFARDGYEVIGIDRSEESIKFNNNIRENFPDIKDKINFFTVDISDRESFSSIFKSYRHSKENKNKKILVYLRFLLHSISEETEKKVLDILSENMIKGDTIAAEFRTVEDRDMDKHYQNHYRRFICAEDLIENLEVSYNFKNVYFQKGRGMSIYKGEDPYLARIVVQKNN</sequence>
<dbReference type="InterPro" id="IPR029063">
    <property type="entry name" value="SAM-dependent_MTases_sf"/>
</dbReference>
<gene>
    <name evidence="2" type="ORF">DN757_04790</name>
</gene>
<reference evidence="2 3" key="1">
    <citation type="submission" date="2018-06" db="EMBL/GenBank/DDBJ databases">
        <title>Isolation of heavy metals resistant Paenibacillus silvae NC2 from Gold-Copper mine in ZiJin, China.</title>
        <authorList>
            <person name="Xu J."/>
            <person name="Mazhar H.S."/>
            <person name="Rensing C."/>
        </authorList>
    </citation>
    <scope>NUCLEOTIDE SEQUENCE [LARGE SCALE GENOMIC DNA]</scope>
    <source>
        <strain evidence="2 3">NC2</strain>
    </source>
</reference>
<dbReference type="InterPro" id="IPR025714">
    <property type="entry name" value="Methyltranfer_dom"/>
</dbReference>
<name>A0A2W6NMA8_9BACL</name>
<comment type="caution">
    <text evidence="2">The sequence shown here is derived from an EMBL/GenBank/DDBJ whole genome shotgun (WGS) entry which is preliminary data.</text>
</comment>
<dbReference type="AlphaFoldDB" id="A0A2W6NMA8"/>
<evidence type="ECO:0000313" key="3">
    <source>
        <dbReference type="Proteomes" id="UP000249204"/>
    </source>
</evidence>
<dbReference type="CDD" id="cd02440">
    <property type="entry name" value="AdoMet_MTases"/>
    <property type="match status" value="1"/>
</dbReference>
<evidence type="ECO:0000259" key="1">
    <source>
        <dbReference type="Pfam" id="PF13847"/>
    </source>
</evidence>
<dbReference type="SUPFAM" id="SSF53335">
    <property type="entry name" value="S-adenosyl-L-methionine-dependent methyltransferases"/>
    <property type="match status" value="1"/>
</dbReference>
<feature type="domain" description="Methyltransferase" evidence="1">
    <location>
        <begin position="48"/>
        <end position="109"/>
    </location>
</feature>